<accession>A0A402AY97</accession>
<comment type="caution">
    <text evidence="1">The sequence shown here is derived from an EMBL/GenBank/DDBJ whole genome shotgun (WGS) entry which is preliminary data.</text>
</comment>
<gene>
    <name evidence="1" type="ORF">KDK_78470</name>
</gene>
<dbReference type="Proteomes" id="UP000287188">
    <property type="component" value="Unassembled WGS sequence"/>
</dbReference>
<protein>
    <submittedName>
        <fullName evidence="1">Uncharacterized protein</fullName>
    </submittedName>
</protein>
<evidence type="ECO:0000313" key="1">
    <source>
        <dbReference type="EMBL" id="GCE24047.1"/>
    </source>
</evidence>
<proteinExistence type="predicted"/>
<reference evidence="2" key="1">
    <citation type="submission" date="2018-12" db="EMBL/GenBank/DDBJ databases">
        <title>Tengunoibacter tsumagoiensis gen. nov., sp. nov., Dictyobacter kobayashii sp. nov., D. alpinus sp. nov., and D. joshuensis sp. nov. and description of Dictyobacteraceae fam. nov. within the order Ktedonobacterales isolated from Tengu-no-mugimeshi.</title>
        <authorList>
            <person name="Wang C.M."/>
            <person name="Zheng Y."/>
            <person name="Sakai Y."/>
            <person name="Toyoda A."/>
            <person name="Minakuchi Y."/>
            <person name="Abe K."/>
            <person name="Yokota A."/>
            <person name="Yabe S."/>
        </authorList>
    </citation>
    <scope>NUCLEOTIDE SEQUENCE [LARGE SCALE GENOMIC DNA]</scope>
    <source>
        <strain evidence="2">Uno11</strain>
    </source>
</reference>
<sequence>MQQFWGPLVNLYQEKCVRPIFDARIILRRLYVDYYLLTPDVKNFKCSTCHNHPIVIIMRLRNQQYE</sequence>
<dbReference type="EMBL" id="BIFS01000002">
    <property type="protein sequence ID" value="GCE24047.1"/>
    <property type="molecule type" value="Genomic_DNA"/>
</dbReference>
<evidence type="ECO:0000313" key="2">
    <source>
        <dbReference type="Proteomes" id="UP000287188"/>
    </source>
</evidence>
<organism evidence="1 2">
    <name type="scientific">Dictyobacter kobayashii</name>
    <dbReference type="NCBI Taxonomy" id="2014872"/>
    <lineage>
        <taxon>Bacteria</taxon>
        <taxon>Bacillati</taxon>
        <taxon>Chloroflexota</taxon>
        <taxon>Ktedonobacteria</taxon>
        <taxon>Ktedonobacterales</taxon>
        <taxon>Dictyobacteraceae</taxon>
        <taxon>Dictyobacter</taxon>
    </lineage>
</organism>
<dbReference type="AlphaFoldDB" id="A0A402AY97"/>
<name>A0A402AY97_9CHLR</name>
<keyword evidence="2" id="KW-1185">Reference proteome</keyword>